<organism evidence="3 4">
    <name type="scientific">Saprolegnia diclina (strain VS20)</name>
    <dbReference type="NCBI Taxonomy" id="1156394"/>
    <lineage>
        <taxon>Eukaryota</taxon>
        <taxon>Sar</taxon>
        <taxon>Stramenopiles</taxon>
        <taxon>Oomycota</taxon>
        <taxon>Saprolegniomycetes</taxon>
        <taxon>Saprolegniales</taxon>
        <taxon>Saprolegniaceae</taxon>
        <taxon>Saprolegnia</taxon>
    </lineage>
</organism>
<dbReference type="OMA" id="QWRDREL"/>
<dbReference type="Pfam" id="PF00168">
    <property type="entry name" value="C2"/>
    <property type="match status" value="1"/>
</dbReference>
<dbReference type="PROSITE" id="PS50004">
    <property type="entry name" value="C2"/>
    <property type="match status" value="1"/>
</dbReference>
<dbReference type="PANTHER" id="PTHR47052:SF3">
    <property type="entry name" value="INGRESSION PROTEIN 1"/>
    <property type="match status" value="1"/>
</dbReference>
<evidence type="ECO:0000259" key="2">
    <source>
        <dbReference type="PROSITE" id="PS50004"/>
    </source>
</evidence>
<evidence type="ECO:0000313" key="4">
    <source>
        <dbReference type="Proteomes" id="UP000030762"/>
    </source>
</evidence>
<accession>T0S565</accession>
<dbReference type="Proteomes" id="UP000030762">
    <property type="component" value="Unassembled WGS sequence"/>
</dbReference>
<dbReference type="Gene3D" id="2.60.40.150">
    <property type="entry name" value="C2 domain"/>
    <property type="match status" value="1"/>
</dbReference>
<dbReference type="PANTHER" id="PTHR47052">
    <property type="entry name" value="CONSERVED SERINE PROLINE-RICH PROTEIN (AFU_ORTHOLOGUE AFUA_2G01790)"/>
    <property type="match status" value="1"/>
</dbReference>
<dbReference type="InterPro" id="IPR052981">
    <property type="entry name" value="Ingression_C2_domain"/>
</dbReference>
<dbReference type="GeneID" id="19942913"/>
<dbReference type="Gene3D" id="1.10.510.10">
    <property type="entry name" value="Transferase(Phosphotransferase) domain 1"/>
    <property type="match status" value="1"/>
</dbReference>
<evidence type="ECO:0000313" key="3">
    <source>
        <dbReference type="EMBL" id="EQC40283.1"/>
    </source>
</evidence>
<gene>
    <name evidence="3" type="ORF">SDRG_02186</name>
</gene>
<dbReference type="InterPro" id="IPR000008">
    <property type="entry name" value="C2_dom"/>
</dbReference>
<keyword evidence="4" id="KW-1185">Reference proteome</keyword>
<evidence type="ECO:0000256" key="1">
    <source>
        <dbReference type="SAM" id="MobiDB-lite"/>
    </source>
</evidence>
<dbReference type="InParanoid" id="T0S565"/>
<name>T0S565_SAPDV</name>
<protein>
    <recommendedName>
        <fullName evidence="2">C2 domain-containing protein</fullName>
    </recommendedName>
</protein>
<dbReference type="SMART" id="SM00239">
    <property type="entry name" value="C2"/>
    <property type="match status" value="1"/>
</dbReference>
<sequence>MAVELHVTLIEARGLARAQLFGTQDPYCILTLGTRSERTEYHDNGGAAPFWNAPFVFSFKTHTDKAVLDIDIRNANAAFLPDNSIGFVSIRIDLALWRDRELRQEWLPVYRKQAKARTPNGAKPDGGELNVRMEVLYDTTLASQPSVVVLTKPVAKPMLVSPPKSPVAASPTSRPMTPSRVVPPPSPSNAVPSSPSHSDYRQHDCLKPFGGYWIPPERWTLDRSHTANALLVGNVGKESVLLQLALSVVDVTSILSTYATLPKDHMLLRLRGFSLHEHAWCVLYEHAVPLTHVAAEPWSRATTAVAMDIASAMTQLHLAKVIHGGIRHTAVFKDDNDRYRLHGFPSARPTTGDAVDLPWAAPDSLNDGALTRKTDVYAFGILLAELALGEAAPFAAHKRESRDVFLEAVLAQTYTLESELVEVVPPPMLSVILKCTTPLITKRPTSLVVVDLVRDAKAALFAVVHTSTT</sequence>
<dbReference type="AlphaFoldDB" id="T0S565"/>
<dbReference type="eggNOG" id="ENOG502SD82">
    <property type="taxonomic scope" value="Eukaryota"/>
</dbReference>
<dbReference type="RefSeq" id="XP_008605982.1">
    <property type="nucleotide sequence ID" value="XM_008607760.1"/>
</dbReference>
<dbReference type="Pfam" id="PF07714">
    <property type="entry name" value="PK_Tyr_Ser-Thr"/>
    <property type="match status" value="1"/>
</dbReference>
<dbReference type="InterPro" id="IPR001245">
    <property type="entry name" value="Ser-Thr/Tyr_kinase_cat_dom"/>
</dbReference>
<dbReference type="SUPFAM" id="SSF56112">
    <property type="entry name" value="Protein kinase-like (PK-like)"/>
    <property type="match status" value="1"/>
</dbReference>
<dbReference type="InterPro" id="IPR035892">
    <property type="entry name" value="C2_domain_sf"/>
</dbReference>
<reference evidence="3 4" key="1">
    <citation type="submission" date="2012-04" db="EMBL/GenBank/DDBJ databases">
        <title>The Genome Sequence of Saprolegnia declina VS20.</title>
        <authorList>
            <consortium name="The Broad Institute Genome Sequencing Platform"/>
            <person name="Russ C."/>
            <person name="Nusbaum C."/>
            <person name="Tyler B."/>
            <person name="van West P."/>
            <person name="Dieguez-Uribeondo J."/>
            <person name="de Bruijn I."/>
            <person name="Tripathy S."/>
            <person name="Jiang R."/>
            <person name="Young S.K."/>
            <person name="Zeng Q."/>
            <person name="Gargeya S."/>
            <person name="Fitzgerald M."/>
            <person name="Haas B."/>
            <person name="Abouelleil A."/>
            <person name="Alvarado L."/>
            <person name="Arachchi H.M."/>
            <person name="Berlin A."/>
            <person name="Chapman S.B."/>
            <person name="Goldberg J."/>
            <person name="Griggs A."/>
            <person name="Gujja S."/>
            <person name="Hansen M."/>
            <person name="Howarth C."/>
            <person name="Imamovic A."/>
            <person name="Larimer J."/>
            <person name="McCowen C."/>
            <person name="Montmayeur A."/>
            <person name="Murphy C."/>
            <person name="Neiman D."/>
            <person name="Pearson M."/>
            <person name="Priest M."/>
            <person name="Roberts A."/>
            <person name="Saif S."/>
            <person name="Shea T."/>
            <person name="Sisk P."/>
            <person name="Sykes S."/>
            <person name="Wortman J."/>
            <person name="Nusbaum C."/>
            <person name="Birren B."/>
        </authorList>
    </citation>
    <scope>NUCLEOTIDE SEQUENCE [LARGE SCALE GENOMIC DNA]</scope>
    <source>
        <strain evidence="3 4">VS20</strain>
    </source>
</reference>
<feature type="domain" description="C2" evidence="2">
    <location>
        <begin position="1"/>
        <end position="107"/>
    </location>
</feature>
<dbReference type="VEuPathDB" id="FungiDB:SDRG_02186"/>
<feature type="compositionally biased region" description="Low complexity" evidence="1">
    <location>
        <begin position="188"/>
        <end position="197"/>
    </location>
</feature>
<dbReference type="CDD" id="cd00030">
    <property type="entry name" value="C2"/>
    <property type="match status" value="1"/>
</dbReference>
<dbReference type="GO" id="GO:0004672">
    <property type="term" value="F:protein kinase activity"/>
    <property type="evidence" value="ECO:0007669"/>
    <property type="project" value="InterPro"/>
</dbReference>
<dbReference type="SUPFAM" id="SSF49562">
    <property type="entry name" value="C2 domain (Calcium/lipid-binding domain, CaLB)"/>
    <property type="match status" value="1"/>
</dbReference>
<dbReference type="OrthoDB" id="270970at2759"/>
<dbReference type="EMBL" id="JH767136">
    <property type="protein sequence ID" value="EQC40283.1"/>
    <property type="molecule type" value="Genomic_DNA"/>
</dbReference>
<dbReference type="InterPro" id="IPR011009">
    <property type="entry name" value="Kinase-like_dom_sf"/>
</dbReference>
<proteinExistence type="predicted"/>
<feature type="compositionally biased region" description="Low complexity" evidence="1">
    <location>
        <begin position="166"/>
        <end position="180"/>
    </location>
</feature>
<feature type="region of interest" description="Disordered" evidence="1">
    <location>
        <begin position="160"/>
        <end position="199"/>
    </location>
</feature>